<dbReference type="EMBL" id="CP001715">
    <property type="protein sequence ID" value="ACV33435.1"/>
    <property type="molecule type" value="Genomic_DNA"/>
</dbReference>
<name>C7RIU9_ACCRE</name>
<proteinExistence type="predicted"/>
<sequence length="412" mass="44095" precursor="true">MRFLAWLAASLLLSLLVVFFLLVAALEPAPLVTRGETISPASIAQAKLLLARNDPRRLARGDERTADLPAALIDDGVNHLANRLLHGRGAFVMGEDSAQIRLSVRVPGLPGPRFLNLGAVFKEAEGEPHVASATLGSLPVPAALIELLMASAIKLAGFGDDWQLARQSIRRLMFEPGRGVVVITYVWEPEILDRALALAFTPEDLLHLEAAQRALAGLLDHHGPRARVPLPEILGTLLAHTGDGSLVQRRAALLVLATHQSGQSLVRLLPQARQWPRPRPVKLILLGRGDSAQHFAISAALAAWAGEPAANAIGVYKEVEDARHGSGFSFADLAADRAGTRFGQLVADASPRLNAALGRTLTDADLAPALGGLPEYLSESEFQRRFGGSGNAAYAQVMAEIERRLAALPLYR</sequence>
<organism evidence="1">
    <name type="scientific">Accumulibacter regalis</name>
    <dbReference type="NCBI Taxonomy" id="522306"/>
    <lineage>
        <taxon>Bacteria</taxon>
        <taxon>Pseudomonadati</taxon>
        <taxon>Pseudomonadota</taxon>
        <taxon>Betaproteobacteria</taxon>
        <taxon>Candidatus Accumulibacter</taxon>
    </lineage>
</organism>
<reference evidence="1" key="1">
    <citation type="submission" date="2009-08" db="EMBL/GenBank/DDBJ databases">
        <authorList>
            <consortium name="US DOE Joint Genome Institute"/>
            <person name="Lucas S."/>
            <person name="Copeland A."/>
            <person name="Lapidus A."/>
            <person name="Glavina del Rio T."/>
            <person name="Dalin E."/>
            <person name="Tice H."/>
            <person name="Bruce D."/>
            <person name="Barry K."/>
            <person name="Pitluck S."/>
            <person name="Lowry S."/>
            <person name="Larimer F."/>
            <person name="Land M."/>
            <person name="Hauser L."/>
            <person name="Kyrpides N."/>
            <person name="Ivanova N."/>
            <person name="McMahon K.D."/>
            <person name="Hugenholtz P."/>
        </authorList>
    </citation>
    <scope>NUCLEOTIDE SEQUENCE</scope>
    <source>
        <strain evidence="1">UW-1</strain>
    </source>
</reference>
<dbReference type="HOGENOM" id="CLU_048873_0_0_4"/>
<accession>C7RIU9</accession>
<gene>
    <name evidence="1" type="ordered locus">CAP2UW1_0061</name>
</gene>
<dbReference type="STRING" id="522306.CAP2UW1_0061"/>
<evidence type="ECO:0000313" key="1">
    <source>
        <dbReference type="EMBL" id="ACV33435.1"/>
    </source>
</evidence>
<dbReference type="eggNOG" id="COG5544">
    <property type="taxonomic scope" value="Bacteria"/>
</dbReference>
<dbReference type="OrthoDB" id="9997at2"/>
<dbReference type="AlphaFoldDB" id="C7RIU9"/>
<dbReference type="KEGG" id="app:CAP2UW1_0061"/>
<reference evidence="1" key="2">
    <citation type="submission" date="2009-09" db="EMBL/GenBank/DDBJ databases">
        <title>Complete sequence of chromosome of Candidatus Accumulibacter phosphatis clade IIA str. UW-1.</title>
        <authorList>
            <consortium name="US DOE Joint Genome Institute"/>
            <person name="Martin H.G."/>
            <person name="Ivanova N."/>
            <person name="Kunin V."/>
            <person name="Warnecke F."/>
            <person name="Barry K."/>
            <person name="He S."/>
            <person name="Salamov A."/>
            <person name="Szeto E."/>
            <person name="Dalin E."/>
            <person name="Pangilinan J.L."/>
            <person name="Lapidus A."/>
            <person name="Lowry S."/>
            <person name="Kyrpides N.C."/>
            <person name="McMahon K.D."/>
            <person name="Hugenholtz P."/>
        </authorList>
    </citation>
    <scope>NUCLEOTIDE SEQUENCE [LARGE SCALE GENOMIC DNA]</scope>
    <source>
        <strain evidence="1">UW-1</strain>
    </source>
</reference>
<protein>
    <submittedName>
        <fullName evidence="1">Uncharacterized protein</fullName>
    </submittedName>
</protein>